<protein>
    <submittedName>
        <fullName evidence="1">Uncharacterized protein</fullName>
    </submittedName>
</protein>
<accession>A0A655ZGU0</accession>
<gene>
    <name evidence="1" type="ORF">ERS013200_02009</name>
</gene>
<sequence>MRERRQQFVRGLGFVEHFTRHRFATHAALAFINTVEVSVRHPCTVEVDVFAIQRLFNELSVVQQAIVSRVGDHRVAWCARPRGVCHFLCNHFTAEFVLWNTTKNAVSVTGWTEVNWRYIRHHH</sequence>
<name>A0A655ZGU0_VIBCL</name>
<organism evidence="1 2">
    <name type="scientific">Vibrio cholerae</name>
    <dbReference type="NCBI Taxonomy" id="666"/>
    <lineage>
        <taxon>Bacteria</taxon>
        <taxon>Pseudomonadati</taxon>
        <taxon>Pseudomonadota</taxon>
        <taxon>Gammaproteobacteria</taxon>
        <taxon>Vibrionales</taxon>
        <taxon>Vibrionaceae</taxon>
        <taxon>Vibrio</taxon>
    </lineage>
</organism>
<evidence type="ECO:0000313" key="1">
    <source>
        <dbReference type="EMBL" id="CSC69054.1"/>
    </source>
</evidence>
<dbReference type="Proteomes" id="UP000041770">
    <property type="component" value="Unassembled WGS sequence"/>
</dbReference>
<evidence type="ECO:0000313" key="2">
    <source>
        <dbReference type="Proteomes" id="UP000041770"/>
    </source>
</evidence>
<dbReference type="AlphaFoldDB" id="A0A655ZGU0"/>
<proteinExistence type="predicted"/>
<dbReference type="EMBL" id="CWQY01000012">
    <property type="protein sequence ID" value="CSC69054.1"/>
    <property type="molecule type" value="Genomic_DNA"/>
</dbReference>
<reference evidence="1 2" key="1">
    <citation type="submission" date="2015-07" db="EMBL/GenBank/DDBJ databases">
        <authorList>
            <consortium name="Pathogen Informatics"/>
        </authorList>
    </citation>
    <scope>NUCLEOTIDE SEQUENCE [LARGE SCALE GENOMIC DNA]</scope>
    <source>
        <strain evidence="1 2">A316</strain>
    </source>
</reference>